<name>A0A315XU34_RUMFL</name>
<sequence>MWKKVLLGLLPVITVICSIQIHYVNSHSINVPIFYYKMNEEVRFDDNYNDTSLESSDGYSITVLGHEQLNIDSFIKKYNIIEEMGLNHYDYISIIHVKIKNCNNTNGSRSGIDMRNLILQNGSYINFFSQVLYSYINTYPETKFSLSENNEMEFWIPFVLTNKDIDPEDFNSGDSFLVISLYPHKCMIKL</sequence>
<proteinExistence type="predicted"/>
<organism evidence="1 2">
    <name type="scientific">Ruminococcus flavefaciens</name>
    <dbReference type="NCBI Taxonomy" id="1265"/>
    <lineage>
        <taxon>Bacteria</taxon>
        <taxon>Bacillati</taxon>
        <taxon>Bacillota</taxon>
        <taxon>Clostridia</taxon>
        <taxon>Eubacteriales</taxon>
        <taxon>Oscillospiraceae</taxon>
        <taxon>Ruminococcus</taxon>
    </lineage>
</organism>
<dbReference type="InterPro" id="IPR032209">
    <property type="entry name" value="DUF5028"/>
</dbReference>
<dbReference type="Proteomes" id="UP000245720">
    <property type="component" value="Unassembled WGS sequence"/>
</dbReference>
<protein>
    <submittedName>
        <fullName evidence="1">Uncharacterized protein DUF5028</fullName>
    </submittedName>
</protein>
<dbReference type="EMBL" id="QGDI01000014">
    <property type="protein sequence ID" value="PWJ10442.1"/>
    <property type="molecule type" value="Genomic_DNA"/>
</dbReference>
<dbReference type="AlphaFoldDB" id="A0A315XU34"/>
<gene>
    <name evidence="1" type="ORF">IE37_03089</name>
</gene>
<dbReference type="RefSeq" id="WP_109727761.1">
    <property type="nucleotide sequence ID" value="NZ_QGDI01000014.1"/>
</dbReference>
<dbReference type="Pfam" id="PF16431">
    <property type="entry name" value="DUF5028"/>
    <property type="match status" value="1"/>
</dbReference>
<evidence type="ECO:0000313" key="2">
    <source>
        <dbReference type="Proteomes" id="UP000245720"/>
    </source>
</evidence>
<reference evidence="1 2" key="1">
    <citation type="submission" date="2018-05" db="EMBL/GenBank/DDBJ databases">
        <title>The Hungate 1000. A catalogue of reference genomes from the rumen microbiome.</title>
        <authorList>
            <person name="Kelly W."/>
        </authorList>
    </citation>
    <scope>NUCLEOTIDE SEQUENCE [LARGE SCALE GENOMIC DNA]</scope>
    <source>
        <strain evidence="1 2">SAb67</strain>
    </source>
</reference>
<comment type="caution">
    <text evidence="1">The sequence shown here is derived from an EMBL/GenBank/DDBJ whole genome shotgun (WGS) entry which is preliminary data.</text>
</comment>
<evidence type="ECO:0000313" key="1">
    <source>
        <dbReference type="EMBL" id="PWJ10442.1"/>
    </source>
</evidence>
<accession>A0A315XU34</accession>